<evidence type="ECO:0000256" key="10">
    <source>
        <dbReference type="ARBA" id="ARBA00023136"/>
    </source>
</evidence>
<proteinExistence type="predicted"/>
<dbReference type="InterPro" id="IPR031814">
    <property type="entry name" value="ALG11_N"/>
</dbReference>
<keyword evidence="8" id="KW-0256">Endoplasmic reticulum</keyword>
<evidence type="ECO:0000313" key="14">
    <source>
        <dbReference type="EMBL" id="KAK6589895.1"/>
    </source>
</evidence>
<dbReference type="Pfam" id="PF00534">
    <property type="entry name" value="Glycos_transf_1"/>
    <property type="match status" value="1"/>
</dbReference>
<sequence length="457" mass="53151">MSIFKRLSAWNEKRNNTIAFFHPQCGNLGGGEKVLWCIVSETLKSDPIARVVIYSDRKICKEKLLRDVDCVFKIGFDSKEVDRIEIVKLRLGFLTRLSFFKLWSVNFGAMIASIEALLLSWPFPKFFVETAGYSFSLIPARILPTTKHVSTYIHYPQVRKDRIDEARKRGNYLRYLYLKSFSIIYYLSFKSAHKVVVNSNWTRCRFEELFVDKKLNIQVCYPPIFKYKINKEELSEVNLKKRDETVVSLAQFRPEKNQMLQIKIFHQVLKRISALIEEASEEDEKLRLINKQTKLKLKICGTSQKSNPEYLKYIDSLNELIEREGLQDRVELVIDSTIDDLNTILSTSRIAIHTMEEEHFGICVAEFLYFGLLTISHKSGGPETDILKPYNNKQIGFLASNFEEYVEILLNLIVNYESSPFQKVLSDAQEAVENRFQDNVSFGKTCREVLDISFLQT</sequence>
<dbReference type="Gene3D" id="3.40.50.2000">
    <property type="entry name" value="Glycogen Phosphorylase B"/>
    <property type="match status" value="1"/>
</dbReference>
<evidence type="ECO:0000256" key="8">
    <source>
        <dbReference type="ARBA" id="ARBA00022824"/>
    </source>
</evidence>
<evidence type="ECO:0000313" key="15">
    <source>
        <dbReference type="Proteomes" id="UP001311799"/>
    </source>
</evidence>
<evidence type="ECO:0000256" key="7">
    <source>
        <dbReference type="ARBA" id="ARBA00022692"/>
    </source>
</evidence>
<dbReference type="Pfam" id="PF15924">
    <property type="entry name" value="ALG11_N"/>
    <property type="match status" value="1"/>
</dbReference>
<evidence type="ECO:0000259" key="12">
    <source>
        <dbReference type="Pfam" id="PF00534"/>
    </source>
</evidence>
<evidence type="ECO:0000256" key="6">
    <source>
        <dbReference type="ARBA" id="ARBA00022679"/>
    </source>
</evidence>
<comment type="caution">
    <text evidence="14">The sequence shown here is derived from an EMBL/GenBank/DDBJ whole genome shotgun (WGS) entry which is preliminary data.</text>
</comment>
<dbReference type="PANTHER" id="PTHR45919:SF1">
    <property type="entry name" value="GDP-MAN:MAN(3)GLCNAC(2)-PP-DOL ALPHA-1,2-MANNOSYLTRANSFERASE"/>
    <property type="match status" value="1"/>
</dbReference>
<comment type="subcellular location">
    <subcellularLocation>
        <location evidence="1">Endoplasmic reticulum membrane</location>
        <topology evidence="1">Single-pass membrane protein</topology>
    </subcellularLocation>
</comment>
<comment type="catalytic activity">
    <reaction evidence="11">
        <text>an alpha-D-Man-(1-&gt;3)-[alpha-D-Man-(1-&gt;6)]-beta-D-Man-(1-&gt;4)-beta-D-GlcNAc-(1-&gt;4)-alpha-D-GlcNAc-diphospho-di-trans,poly-cis-dolichol + 2 GDP-alpha-D-mannose = an alpha-D-Man-(1-&gt;2)-alpha-D-Man-(1-&gt;2)-alpha-D-Man-(1-&gt;3)-[alpha-D-Man-(1-&gt;6)]-beta-D-Man-(1-&gt;4)-beta-D-GlcNAc-(1-&gt;4)-alpha-D-GlcNAc-diphospho-di-trans,poly-cis-dolichol + 2 GDP + 2 H(+)</text>
        <dbReference type="Rhea" id="RHEA:29523"/>
        <dbReference type="Rhea" id="RHEA-COMP:19515"/>
        <dbReference type="Rhea" id="RHEA-COMP:19516"/>
        <dbReference type="ChEBI" id="CHEBI:15378"/>
        <dbReference type="ChEBI" id="CHEBI:57527"/>
        <dbReference type="ChEBI" id="CHEBI:58189"/>
        <dbReference type="ChEBI" id="CHEBI:132511"/>
        <dbReference type="ChEBI" id="CHEBI:132515"/>
        <dbReference type="EC" id="2.4.1.131"/>
    </reaction>
    <physiologicalReaction direction="left-to-right" evidence="11">
        <dbReference type="Rhea" id="RHEA:29524"/>
    </physiologicalReaction>
</comment>
<name>A0AAV9Y296_9CRYT</name>
<accession>A0AAV9Y296</accession>
<dbReference type="InterPro" id="IPR001296">
    <property type="entry name" value="Glyco_trans_1"/>
</dbReference>
<evidence type="ECO:0000256" key="9">
    <source>
        <dbReference type="ARBA" id="ARBA00022989"/>
    </source>
</evidence>
<keyword evidence="9" id="KW-1133">Transmembrane helix</keyword>
<keyword evidence="5" id="KW-0328">Glycosyltransferase</keyword>
<dbReference type="PANTHER" id="PTHR45919">
    <property type="entry name" value="GDP-MAN:MAN(3)GLCNAC(2)-PP-DOL ALPHA-1,2-MANNOSYLTRANSFERASE"/>
    <property type="match status" value="1"/>
</dbReference>
<reference evidence="14 15" key="1">
    <citation type="submission" date="2023-10" db="EMBL/GenBank/DDBJ databases">
        <title>Comparative genomics analysis reveals potential genetic determinants of host preference in Cryptosporidium xiaoi.</title>
        <authorList>
            <person name="Xiao L."/>
            <person name="Li J."/>
        </authorList>
    </citation>
    <scope>NUCLEOTIDE SEQUENCE [LARGE SCALE GENOMIC DNA]</scope>
    <source>
        <strain evidence="14 15">52996</strain>
    </source>
</reference>
<dbReference type="SUPFAM" id="SSF53756">
    <property type="entry name" value="UDP-Glycosyltransferase/glycogen phosphorylase"/>
    <property type="match status" value="1"/>
</dbReference>
<evidence type="ECO:0000256" key="11">
    <source>
        <dbReference type="ARBA" id="ARBA00045065"/>
    </source>
</evidence>
<dbReference type="GO" id="GO:0005789">
    <property type="term" value="C:endoplasmic reticulum membrane"/>
    <property type="evidence" value="ECO:0007669"/>
    <property type="project" value="UniProtKB-SubCell"/>
</dbReference>
<dbReference type="GO" id="GO:0006487">
    <property type="term" value="P:protein N-linked glycosylation"/>
    <property type="evidence" value="ECO:0007669"/>
    <property type="project" value="TreeGrafter"/>
</dbReference>
<dbReference type="AlphaFoldDB" id="A0AAV9Y296"/>
<feature type="domain" description="ALG11 mannosyltransferase N-terminal" evidence="13">
    <location>
        <begin position="16"/>
        <end position="209"/>
    </location>
</feature>
<gene>
    <name evidence="14" type="ORF">RS030_192975</name>
</gene>
<keyword evidence="7" id="KW-0812">Transmembrane</keyword>
<dbReference type="EC" id="2.4.1.131" evidence="3"/>
<evidence type="ECO:0000256" key="3">
    <source>
        <dbReference type="ARBA" id="ARBA00012645"/>
    </source>
</evidence>
<keyword evidence="10" id="KW-0472">Membrane</keyword>
<evidence type="ECO:0000256" key="5">
    <source>
        <dbReference type="ARBA" id="ARBA00022676"/>
    </source>
</evidence>
<feature type="domain" description="Glycosyl transferase family 1" evidence="12">
    <location>
        <begin position="232"/>
        <end position="408"/>
    </location>
</feature>
<keyword evidence="6 14" id="KW-0808">Transferase</keyword>
<dbReference type="Proteomes" id="UP001311799">
    <property type="component" value="Unassembled WGS sequence"/>
</dbReference>
<dbReference type="EMBL" id="JAWDEY010000010">
    <property type="protein sequence ID" value="KAK6589895.1"/>
    <property type="molecule type" value="Genomic_DNA"/>
</dbReference>
<evidence type="ECO:0000256" key="2">
    <source>
        <dbReference type="ARBA" id="ARBA00004922"/>
    </source>
</evidence>
<comment type="pathway">
    <text evidence="2">Protein modification; protein glycosylation.</text>
</comment>
<dbReference type="InterPro" id="IPR038013">
    <property type="entry name" value="ALG11"/>
</dbReference>
<protein>
    <recommendedName>
        <fullName evidence="4">GDP-Man:Man(3)GlcNAc(2)-PP-Dol alpha-1,2-mannosyltransferase</fullName>
        <ecNumber evidence="3">2.4.1.131</ecNumber>
    </recommendedName>
</protein>
<organism evidence="14 15">
    <name type="scientific">Cryptosporidium xiaoi</name>
    <dbReference type="NCBI Taxonomy" id="659607"/>
    <lineage>
        <taxon>Eukaryota</taxon>
        <taxon>Sar</taxon>
        <taxon>Alveolata</taxon>
        <taxon>Apicomplexa</taxon>
        <taxon>Conoidasida</taxon>
        <taxon>Coccidia</taxon>
        <taxon>Eucoccidiorida</taxon>
        <taxon>Eimeriorina</taxon>
        <taxon>Cryptosporidiidae</taxon>
        <taxon>Cryptosporidium</taxon>
    </lineage>
</organism>
<evidence type="ECO:0000256" key="4">
    <source>
        <dbReference type="ARBA" id="ARBA00022018"/>
    </source>
</evidence>
<dbReference type="GO" id="GO:0004377">
    <property type="term" value="F:GDP-Man:Man(3)GlcNAc(2)-PP-Dol alpha-1,2-mannosyltransferase activity"/>
    <property type="evidence" value="ECO:0007669"/>
    <property type="project" value="UniProtKB-EC"/>
</dbReference>
<evidence type="ECO:0000259" key="13">
    <source>
        <dbReference type="Pfam" id="PF15924"/>
    </source>
</evidence>
<evidence type="ECO:0000256" key="1">
    <source>
        <dbReference type="ARBA" id="ARBA00004389"/>
    </source>
</evidence>
<keyword evidence="15" id="KW-1185">Reference proteome</keyword>